<organism evidence="8 9">
    <name type="scientific">Corynebacterium matruchotii</name>
    <dbReference type="NCBI Taxonomy" id="43768"/>
    <lineage>
        <taxon>Bacteria</taxon>
        <taxon>Bacillati</taxon>
        <taxon>Actinomycetota</taxon>
        <taxon>Actinomycetes</taxon>
        <taxon>Mycobacteriales</taxon>
        <taxon>Corynebacteriaceae</taxon>
        <taxon>Corynebacterium</taxon>
    </lineage>
</organism>
<evidence type="ECO:0000259" key="6">
    <source>
        <dbReference type="Pfam" id="PF00905"/>
    </source>
</evidence>
<evidence type="ECO:0000313" key="9">
    <source>
        <dbReference type="Proteomes" id="UP000249886"/>
    </source>
</evidence>
<dbReference type="Proteomes" id="UP000249886">
    <property type="component" value="Unassembled WGS sequence"/>
</dbReference>
<dbReference type="PANTHER" id="PTHR30627:SF1">
    <property type="entry name" value="PEPTIDOGLYCAN D,D-TRANSPEPTIDASE FTSI"/>
    <property type="match status" value="1"/>
</dbReference>
<feature type="domain" description="Penicillin-binding protein dimerisation" evidence="7">
    <location>
        <begin position="106"/>
        <end position="314"/>
    </location>
</feature>
<proteinExistence type="inferred from homology"/>
<dbReference type="SUPFAM" id="SSF56601">
    <property type="entry name" value="beta-lactamase/transpeptidase-like"/>
    <property type="match status" value="1"/>
</dbReference>
<dbReference type="InterPro" id="IPR005311">
    <property type="entry name" value="PBP_dimer"/>
</dbReference>
<evidence type="ECO:0000256" key="5">
    <source>
        <dbReference type="SAM" id="Phobius"/>
    </source>
</evidence>
<dbReference type="GO" id="GO:0005886">
    <property type="term" value="C:plasma membrane"/>
    <property type="evidence" value="ECO:0007669"/>
    <property type="project" value="TreeGrafter"/>
</dbReference>
<evidence type="ECO:0000313" key="8">
    <source>
        <dbReference type="EMBL" id="SPW27738.1"/>
    </source>
</evidence>
<feature type="region of interest" description="Disordered" evidence="4">
    <location>
        <begin position="1"/>
        <end position="54"/>
    </location>
</feature>
<dbReference type="GO" id="GO:0008658">
    <property type="term" value="F:penicillin binding"/>
    <property type="evidence" value="ECO:0007669"/>
    <property type="project" value="InterPro"/>
</dbReference>
<dbReference type="PANTHER" id="PTHR30627">
    <property type="entry name" value="PEPTIDOGLYCAN D,D-TRANSPEPTIDASE"/>
    <property type="match status" value="1"/>
</dbReference>
<dbReference type="EMBL" id="UARK01000002">
    <property type="protein sequence ID" value="SPW27738.1"/>
    <property type="molecule type" value="Genomic_DNA"/>
</dbReference>
<keyword evidence="3 5" id="KW-0472">Membrane</keyword>
<name>A0A8B4H6F2_9CORY</name>
<sequence length="701" mass="74441">MNQSNSRASRIRRKASSNTQFHNDTADPKNGLNRIADKPATGPAGGSTTGPGGGQRRIMLGRLRILSAGVFLLCLMVIARMAWVQLVWGPDLSSLAAEQRTRIYTDPARRGAITDRSGQQLAYTMQARSLTVSPNVLRRELPYVAKQQLASDENYVQGSEETRNQMIEAKVADIMTEYSEEIPKIIEKARTEKQAAKATKTVTGSTKGLKDAAKKSEVKPEDIVAKLKADSNYEVLVRNVDPDVAAGISEKYYGIAADLQDVRQYPNGAVASNVIGKISQDGQGQFGFESANDSLLSGINGRKSIEVSTDGQAIPGTVTDDVPATNGANVTLTLDLDLQTYVQQQLEQAKANSGAKSASAVVLDAKTAQVMAMATSDSIDPMGDIKKQLEQGKEFGNSTISAPFEPGSVAKIITAAGAIENGVTSPDEVHTVPGSIDMAGVNVKDAWDHGPAQYTTTGIFGKSSNVGTLMLAEKLGEDKFDQLLTGFGVGRATGIELPSESEGLLPQRAQWSGGTFANLPIGQGMSVTLLQMAGIYQAIANGGERIAPRIISEVRDGHGAVVAQPEPERTRVVSEETARTVVNMFRAVTQSDSSGLQQGTGSQAAVKGYQIAGKTGTAQQVDAATGAYSHSKYWITFAGIAPADDPRFVVALMLDNPQRGVHGEGGQSAAPLFHDIASWLLNRDNVPPSPPMEGQLVLQMQ</sequence>
<keyword evidence="5" id="KW-0812">Transmembrane</keyword>
<reference evidence="8 9" key="1">
    <citation type="submission" date="2018-06" db="EMBL/GenBank/DDBJ databases">
        <authorList>
            <consortium name="Pathogen Informatics"/>
            <person name="Doyle S."/>
        </authorList>
    </citation>
    <scope>NUCLEOTIDE SEQUENCE [LARGE SCALE GENOMIC DNA]</scope>
    <source>
        <strain evidence="8 9">NCTC10254</strain>
    </source>
</reference>
<feature type="transmembrane region" description="Helical" evidence="5">
    <location>
        <begin position="65"/>
        <end position="88"/>
    </location>
</feature>
<dbReference type="SUPFAM" id="SSF56519">
    <property type="entry name" value="Penicillin binding protein dimerisation domain"/>
    <property type="match status" value="1"/>
</dbReference>
<comment type="subcellular location">
    <subcellularLocation>
        <location evidence="1">Membrane</location>
    </subcellularLocation>
</comment>
<gene>
    <name evidence="8" type="primary">ftsI</name>
    <name evidence="8" type="ORF">NCTC10254_01015</name>
</gene>
<feature type="domain" description="Penicillin-binding protein transpeptidase" evidence="6">
    <location>
        <begin position="359"/>
        <end position="677"/>
    </location>
</feature>
<dbReference type="InterPro" id="IPR050515">
    <property type="entry name" value="Beta-lactam/transpept"/>
</dbReference>
<evidence type="ECO:0000256" key="3">
    <source>
        <dbReference type="ARBA" id="ARBA00023136"/>
    </source>
</evidence>
<protein>
    <submittedName>
        <fullName evidence="8">Penicillin-binding protein</fullName>
        <ecNumber evidence="8">2.4.1.129</ecNumber>
    </submittedName>
</protein>
<dbReference type="Gene3D" id="3.90.1310.10">
    <property type="entry name" value="Penicillin-binding protein 2a (Domain 2)"/>
    <property type="match status" value="1"/>
</dbReference>
<dbReference type="InterPro" id="IPR012338">
    <property type="entry name" value="Beta-lactam/transpept-like"/>
</dbReference>
<dbReference type="Gene3D" id="3.40.710.10">
    <property type="entry name" value="DD-peptidase/beta-lactamase superfamily"/>
    <property type="match status" value="1"/>
</dbReference>
<evidence type="ECO:0000256" key="1">
    <source>
        <dbReference type="ARBA" id="ARBA00004370"/>
    </source>
</evidence>
<keyword evidence="5" id="KW-1133">Transmembrane helix</keyword>
<dbReference type="AlphaFoldDB" id="A0A8B4H6F2"/>
<evidence type="ECO:0000256" key="2">
    <source>
        <dbReference type="ARBA" id="ARBA00007171"/>
    </source>
</evidence>
<dbReference type="GO" id="GO:0016757">
    <property type="term" value="F:glycosyltransferase activity"/>
    <property type="evidence" value="ECO:0007669"/>
    <property type="project" value="UniProtKB-KW"/>
</dbReference>
<comment type="similarity">
    <text evidence="2">Belongs to the transpeptidase family.</text>
</comment>
<evidence type="ECO:0000259" key="7">
    <source>
        <dbReference type="Pfam" id="PF03717"/>
    </source>
</evidence>
<keyword evidence="8" id="KW-0808">Transferase</keyword>
<evidence type="ECO:0000256" key="4">
    <source>
        <dbReference type="SAM" id="MobiDB-lite"/>
    </source>
</evidence>
<dbReference type="Pfam" id="PF03717">
    <property type="entry name" value="PBP_dimer"/>
    <property type="match status" value="1"/>
</dbReference>
<dbReference type="InterPro" id="IPR001460">
    <property type="entry name" value="PCN-bd_Tpept"/>
</dbReference>
<comment type="caution">
    <text evidence="8">The sequence shown here is derived from an EMBL/GenBank/DDBJ whole genome shotgun (WGS) entry which is preliminary data.</text>
</comment>
<accession>A0A8B4H6F2</accession>
<dbReference type="Gene3D" id="3.30.450.330">
    <property type="match status" value="1"/>
</dbReference>
<dbReference type="InterPro" id="IPR036138">
    <property type="entry name" value="PBP_dimer_sf"/>
</dbReference>
<dbReference type="EC" id="2.4.1.129" evidence="8"/>
<dbReference type="Pfam" id="PF00905">
    <property type="entry name" value="Transpeptidase"/>
    <property type="match status" value="1"/>
</dbReference>
<dbReference type="GO" id="GO:0071555">
    <property type="term" value="P:cell wall organization"/>
    <property type="evidence" value="ECO:0007669"/>
    <property type="project" value="TreeGrafter"/>
</dbReference>
<keyword evidence="8" id="KW-0328">Glycosyltransferase</keyword>
<feature type="compositionally biased region" description="Gly residues" evidence="4">
    <location>
        <begin position="43"/>
        <end position="54"/>
    </location>
</feature>